<evidence type="ECO:0000256" key="5">
    <source>
        <dbReference type="ARBA" id="ARBA00022989"/>
    </source>
</evidence>
<keyword evidence="11" id="KW-1185">Reference proteome</keyword>
<accession>A0A194XCI9</accession>
<feature type="domain" description="Major facilitator superfamily (MFS) profile" evidence="9">
    <location>
        <begin position="20"/>
        <end position="485"/>
    </location>
</feature>
<feature type="transmembrane region" description="Helical" evidence="8">
    <location>
        <begin position="299"/>
        <end position="323"/>
    </location>
</feature>
<feature type="transmembrane region" description="Helical" evidence="8">
    <location>
        <begin position="429"/>
        <end position="448"/>
    </location>
</feature>
<comment type="similarity">
    <text evidence="2 7">Belongs to the major facilitator superfamily. Sugar transporter (TC 2.A.1.1) family.</text>
</comment>
<dbReference type="EMBL" id="KQ947413">
    <property type="protein sequence ID" value="KUJ17871.1"/>
    <property type="molecule type" value="Genomic_DNA"/>
</dbReference>
<dbReference type="Gene3D" id="1.20.1250.20">
    <property type="entry name" value="MFS general substrate transporter like domains"/>
    <property type="match status" value="1"/>
</dbReference>
<dbReference type="InParanoid" id="A0A194XCI9"/>
<evidence type="ECO:0000313" key="10">
    <source>
        <dbReference type="EMBL" id="KUJ17871.1"/>
    </source>
</evidence>
<dbReference type="OrthoDB" id="4540492at2759"/>
<dbReference type="GeneID" id="28816236"/>
<evidence type="ECO:0000256" key="6">
    <source>
        <dbReference type="ARBA" id="ARBA00023136"/>
    </source>
</evidence>
<dbReference type="InterPro" id="IPR020846">
    <property type="entry name" value="MFS_dom"/>
</dbReference>
<feature type="transmembrane region" description="Helical" evidence="8">
    <location>
        <begin position="190"/>
        <end position="212"/>
    </location>
</feature>
<dbReference type="InterPro" id="IPR005828">
    <property type="entry name" value="MFS_sugar_transport-like"/>
</dbReference>
<reference evidence="10 11" key="1">
    <citation type="submission" date="2015-10" db="EMBL/GenBank/DDBJ databases">
        <title>Full genome of DAOMC 229536 Phialocephala scopiformis, a fungal endophyte of spruce producing the potent anti-insectan compound rugulosin.</title>
        <authorList>
            <consortium name="DOE Joint Genome Institute"/>
            <person name="Walker A.K."/>
            <person name="Frasz S.L."/>
            <person name="Seifert K.A."/>
            <person name="Miller J.D."/>
            <person name="Mondo S.J."/>
            <person name="Labutti K."/>
            <person name="Lipzen A."/>
            <person name="Dockter R."/>
            <person name="Kennedy M."/>
            <person name="Grigoriev I.V."/>
            <person name="Spatafora J.W."/>
        </authorList>
    </citation>
    <scope>NUCLEOTIDE SEQUENCE [LARGE SCALE GENOMIC DNA]</scope>
    <source>
        <strain evidence="10 11">CBS 120377</strain>
    </source>
</reference>
<dbReference type="InterPro" id="IPR045263">
    <property type="entry name" value="GLUT"/>
</dbReference>
<evidence type="ECO:0000313" key="11">
    <source>
        <dbReference type="Proteomes" id="UP000070700"/>
    </source>
</evidence>
<feature type="transmembrane region" description="Helical" evidence="8">
    <location>
        <begin position="12"/>
        <end position="33"/>
    </location>
</feature>
<dbReference type="GO" id="GO:0016020">
    <property type="term" value="C:membrane"/>
    <property type="evidence" value="ECO:0007669"/>
    <property type="project" value="UniProtKB-SubCell"/>
</dbReference>
<evidence type="ECO:0000256" key="8">
    <source>
        <dbReference type="SAM" id="Phobius"/>
    </source>
</evidence>
<feature type="transmembrane region" description="Helical" evidence="8">
    <location>
        <begin position="389"/>
        <end position="409"/>
    </location>
</feature>
<keyword evidence="5 8" id="KW-1133">Transmembrane helix</keyword>
<dbReference type="PANTHER" id="PTHR23503">
    <property type="entry name" value="SOLUTE CARRIER FAMILY 2"/>
    <property type="match status" value="1"/>
</dbReference>
<gene>
    <name evidence="10" type="ORF">LY89DRAFT_28898</name>
</gene>
<feature type="transmembrane region" description="Helical" evidence="8">
    <location>
        <begin position="363"/>
        <end position="383"/>
    </location>
</feature>
<dbReference type="InterPro" id="IPR036259">
    <property type="entry name" value="MFS_trans_sf"/>
</dbReference>
<organism evidence="10 11">
    <name type="scientific">Mollisia scopiformis</name>
    <name type="common">Conifer needle endophyte fungus</name>
    <name type="synonym">Phialocephala scopiformis</name>
    <dbReference type="NCBI Taxonomy" id="149040"/>
    <lineage>
        <taxon>Eukaryota</taxon>
        <taxon>Fungi</taxon>
        <taxon>Dikarya</taxon>
        <taxon>Ascomycota</taxon>
        <taxon>Pezizomycotina</taxon>
        <taxon>Leotiomycetes</taxon>
        <taxon>Helotiales</taxon>
        <taxon>Mollisiaceae</taxon>
        <taxon>Mollisia</taxon>
    </lineage>
</organism>
<feature type="transmembrane region" description="Helical" evidence="8">
    <location>
        <begin position="104"/>
        <end position="124"/>
    </location>
</feature>
<feature type="transmembrane region" description="Helical" evidence="8">
    <location>
        <begin position="460"/>
        <end position="479"/>
    </location>
</feature>
<dbReference type="KEGG" id="psco:LY89DRAFT_28898"/>
<keyword evidence="6 8" id="KW-0472">Membrane</keyword>
<dbReference type="Pfam" id="PF00083">
    <property type="entry name" value="Sugar_tr"/>
    <property type="match status" value="1"/>
</dbReference>
<dbReference type="Proteomes" id="UP000070700">
    <property type="component" value="Unassembled WGS sequence"/>
</dbReference>
<keyword evidence="4 8" id="KW-0812">Transmembrane</keyword>
<proteinExistence type="inferred from homology"/>
<sequence>MPSAGLRQCIHDVTLYLIYLIFISALGPLQFGFHLAELNAPQDVITCKKTSVAEHVASTPDSKLPQCIPMSEAEFALLSSMFVLGGFIGAVSSGPLSSQHGRLLAMRITSVFFVLGATVETLAGTVPIMAIGRMLSGVGGGASTVIVPIYISEIAPPHERGLFGSTTQVAINIGILITQTMGYYLSKGSLWRIILGAGAGLGLVQGLGMCFMPESPAWLAAHKQSQKAVRVLQRVRGHSYDISEEINDWDIDKDTTEEERLLIDPETRRRESVTSKASAANTAHVGFFQIANDPFYRPVLIAVIGIMVSQQFTGINSIMMYSVSLLAGVLPITSSLLTIMISIINLITTIICAPLADKIGRKACLLLSIAGMGSMSLCLAISMRLDLKLLSAISVLAFVAFFATGLGPVPFMMASELVGTEAVGATQSWALGANYVATFIVAQFFPIINTLLNEKLGGKGWAFFIFTGLAALCFLFVSWRVPETKGKRDPDEVWGRERRID</sequence>
<name>A0A194XCI9_MOLSC</name>
<dbReference type="InterPro" id="IPR005829">
    <property type="entry name" value="Sugar_transporter_CS"/>
</dbReference>
<keyword evidence="3 7" id="KW-0813">Transport</keyword>
<dbReference type="PROSITE" id="PS00217">
    <property type="entry name" value="SUGAR_TRANSPORT_2"/>
    <property type="match status" value="1"/>
</dbReference>
<dbReference type="AlphaFoldDB" id="A0A194XCI9"/>
<dbReference type="NCBIfam" id="TIGR00879">
    <property type="entry name" value="SP"/>
    <property type="match status" value="1"/>
</dbReference>
<feature type="transmembrane region" description="Helical" evidence="8">
    <location>
        <begin position="75"/>
        <end position="92"/>
    </location>
</feature>
<evidence type="ECO:0000256" key="4">
    <source>
        <dbReference type="ARBA" id="ARBA00022692"/>
    </source>
</evidence>
<dbReference type="FunCoup" id="A0A194XCI9">
    <property type="interactions" value="812"/>
</dbReference>
<dbReference type="RefSeq" id="XP_018072226.1">
    <property type="nucleotide sequence ID" value="XM_018206510.1"/>
</dbReference>
<dbReference type="PANTHER" id="PTHR23503:SF8">
    <property type="entry name" value="FACILITATED GLUCOSE TRANSPORTER PROTEIN 1"/>
    <property type="match status" value="1"/>
</dbReference>
<dbReference type="InterPro" id="IPR003663">
    <property type="entry name" value="Sugar/inositol_transpt"/>
</dbReference>
<dbReference type="SUPFAM" id="SSF103473">
    <property type="entry name" value="MFS general substrate transporter"/>
    <property type="match status" value="1"/>
</dbReference>
<evidence type="ECO:0000259" key="9">
    <source>
        <dbReference type="PROSITE" id="PS50850"/>
    </source>
</evidence>
<dbReference type="PROSITE" id="PS50850">
    <property type="entry name" value="MFS"/>
    <property type="match status" value="1"/>
</dbReference>
<evidence type="ECO:0000256" key="1">
    <source>
        <dbReference type="ARBA" id="ARBA00004141"/>
    </source>
</evidence>
<protein>
    <submittedName>
        <fullName evidence="10">General substrate transporter</fullName>
    </submittedName>
</protein>
<comment type="subcellular location">
    <subcellularLocation>
        <location evidence="1">Membrane</location>
        <topology evidence="1">Multi-pass membrane protein</topology>
    </subcellularLocation>
</comment>
<evidence type="ECO:0000256" key="7">
    <source>
        <dbReference type="RuleBase" id="RU003346"/>
    </source>
</evidence>
<dbReference type="PRINTS" id="PR00171">
    <property type="entry name" value="SUGRTRNSPORT"/>
</dbReference>
<dbReference type="GO" id="GO:0015149">
    <property type="term" value="F:hexose transmembrane transporter activity"/>
    <property type="evidence" value="ECO:0007669"/>
    <property type="project" value="TreeGrafter"/>
</dbReference>
<feature type="transmembrane region" description="Helical" evidence="8">
    <location>
        <begin position="335"/>
        <end position="356"/>
    </location>
</feature>
<evidence type="ECO:0000256" key="3">
    <source>
        <dbReference type="ARBA" id="ARBA00022448"/>
    </source>
</evidence>
<evidence type="ECO:0000256" key="2">
    <source>
        <dbReference type="ARBA" id="ARBA00010992"/>
    </source>
</evidence>